<gene>
    <name evidence="1" type="ORF">L195_g044741</name>
</gene>
<sequence length="125" mass="14179">MVWSCEEKTNRGYSNASNWRLCHYGMVLEGHAMADFARRAMAATFHMVPWEEQTHSVEKCQCHLPRAYDAISNHILIIELSDVKSDGDHIVEVEVFGQSGRSSTRVRLIDHSENSIALSMTILLC</sequence>
<dbReference type="AlphaFoldDB" id="A0A2K3MCX7"/>
<evidence type="ECO:0000313" key="1">
    <source>
        <dbReference type="EMBL" id="PNX88632.1"/>
    </source>
</evidence>
<evidence type="ECO:0000313" key="2">
    <source>
        <dbReference type="Proteomes" id="UP000236291"/>
    </source>
</evidence>
<organism evidence="1 2">
    <name type="scientific">Trifolium pratense</name>
    <name type="common">Red clover</name>
    <dbReference type="NCBI Taxonomy" id="57577"/>
    <lineage>
        <taxon>Eukaryota</taxon>
        <taxon>Viridiplantae</taxon>
        <taxon>Streptophyta</taxon>
        <taxon>Embryophyta</taxon>
        <taxon>Tracheophyta</taxon>
        <taxon>Spermatophyta</taxon>
        <taxon>Magnoliopsida</taxon>
        <taxon>eudicotyledons</taxon>
        <taxon>Gunneridae</taxon>
        <taxon>Pentapetalae</taxon>
        <taxon>rosids</taxon>
        <taxon>fabids</taxon>
        <taxon>Fabales</taxon>
        <taxon>Fabaceae</taxon>
        <taxon>Papilionoideae</taxon>
        <taxon>50 kb inversion clade</taxon>
        <taxon>NPAAA clade</taxon>
        <taxon>Hologalegina</taxon>
        <taxon>IRL clade</taxon>
        <taxon>Trifolieae</taxon>
        <taxon>Trifolium</taxon>
    </lineage>
</organism>
<accession>A0A2K3MCX7</accession>
<proteinExistence type="predicted"/>
<comment type="caution">
    <text evidence="1">The sequence shown here is derived from an EMBL/GenBank/DDBJ whole genome shotgun (WGS) entry which is preliminary data.</text>
</comment>
<name>A0A2K3MCX7_TRIPR</name>
<reference evidence="1 2" key="1">
    <citation type="journal article" date="2014" name="Am. J. Bot.">
        <title>Genome assembly and annotation for red clover (Trifolium pratense; Fabaceae).</title>
        <authorList>
            <person name="Istvanek J."/>
            <person name="Jaros M."/>
            <person name="Krenek A."/>
            <person name="Repkova J."/>
        </authorList>
    </citation>
    <scope>NUCLEOTIDE SEQUENCE [LARGE SCALE GENOMIC DNA]</scope>
    <source>
        <strain evidence="2">cv. Tatra</strain>
        <tissue evidence="1">Young leaves</tissue>
    </source>
</reference>
<reference evidence="1 2" key="2">
    <citation type="journal article" date="2017" name="Front. Plant Sci.">
        <title>Gene Classification and Mining of Molecular Markers Useful in Red Clover (Trifolium pratense) Breeding.</title>
        <authorList>
            <person name="Istvanek J."/>
            <person name="Dluhosova J."/>
            <person name="Dluhos P."/>
            <person name="Patkova L."/>
            <person name="Nedelnik J."/>
            <person name="Repkova J."/>
        </authorList>
    </citation>
    <scope>NUCLEOTIDE SEQUENCE [LARGE SCALE GENOMIC DNA]</scope>
    <source>
        <strain evidence="2">cv. Tatra</strain>
        <tissue evidence="1">Young leaves</tissue>
    </source>
</reference>
<protein>
    <submittedName>
        <fullName evidence="1">Uncharacterized protein</fullName>
    </submittedName>
</protein>
<dbReference type="Proteomes" id="UP000236291">
    <property type="component" value="Unassembled WGS sequence"/>
</dbReference>
<dbReference type="EMBL" id="ASHM01057260">
    <property type="protein sequence ID" value="PNX88632.1"/>
    <property type="molecule type" value="Genomic_DNA"/>
</dbReference>